<dbReference type="EMBL" id="WPOC01000005">
    <property type="protein sequence ID" value="MVN14579.1"/>
    <property type="molecule type" value="Genomic_DNA"/>
</dbReference>
<feature type="domain" description="RecX second three-helical" evidence="6">
    <location>
        <begin position="168"/>
        <end position="203"/>
    </location>
</feature>
<accession>A0A6N8IF90</accession>
<dbReference type="RefSeq" id="WP_157009609.1">
    <property type="nucleotide sequence ID" value="NZ_DBFAKL010000091.1"/>
</dbReference>
<comment type="similarity">
    <text evidence="2">Belongs to the RecX family.</text>
</comment>
<dbReference type="Gene3D" id="1.10.10.10">
    <property type="entry name" value="Winged helix-like DNA-binding domain superfamily/Winged helix DNA-binding domain"/>
    <property type="match status" value="1"/>
</dbReference>
<keyword evidence="4" id="KW-0963">Cytoplasm</keyword>
<gene>
    <name evidence="7" type="ORF">GO738_04285</name>
</gene>
<feature type="compositionally biased region" description="Low complexity" evidence="5">
    <location>
        <begin position="91"/>
        <end position="103"/>
    </location>
</feature>
<dbReference type="PANTHER" id="PTHR33602:SF1">
    <property type="entry name" value="REGULATORY PROTEIN RECX FAMILY PROTEIN"/>
    <property type="match status" value="1"/>
</dbReference>
<protein>
    <recommendedName>
        <fullName evidence="3">Regulatory protein RecX</fullName>
    </recommendedName>
</protein>
<dbReference type="AlphaFoldDB" id="A0A6N8IF90"/>
<proteinExistence type="inferred from homology"/>
<evidence type="ECO:0000256" key="3">
    <source>
        <dbReference type="ARBA" id="ARBA00018111"/>
    </source>
</evidence>
<reference evidence="7 8" key="1">
    <citation type="submission" date="2019-11" db="EMBL/GenBank/DDBJ databases">
        <title>Whole genome shotgun sequencing (WGS) data from Adlercreutzia equolifaciens ResAG-91, Eggerthella lenta MRI-F36, MRI-F37, MRI-F40, ResAG-49, ResAG-88, ResAG-121, ResAG-145, and Gordonibacter sp. ResAG-5, ResAG-26, ResAG-43, ResAG-50, ResAG-59.</title>
        <authorList>
            <person name="Stoll D.A."/>
            <person name="Danylec N."/>
            <person name="Franz C.M.A.P."/>
            <person name="Huch M."/>
        </authorList>
    </citation>
    <scope>NUCLEOTIDE SEQUENCE [LARGE SCALE GENOMIC DNA]</scope>
    <source>
        <strain evidence="7 8">ResAG-59</strain>
    </source>
</reference>
<sequence length="269" mass="28098">MSDAEVKARLRAQIAAIEGSSPACKDSASHGAVGPYRDAEVSEGSCTPDEGAGAFRRASRSSCTGIRASRDAVDRFGREVPGFSQEGDGLGAAAGSPADSSGGRVPLTARTGASAADEAERAFRKIERLALAREQASAALRARLAREGFAPEAADAAVDRALSCGLVDDARYAEVLVRSRLSQGRGAQGIAAELDALGIDASVVPGWPEEFAVDHESEVERALALLDRKPPRAKNRRDAAFRCLVQKGFGASVASTAARVWSEGEERQC</sequence>
<evidence type="ECO:0000256" key="2">
    <source>
        <dbReference type="ARBA" id="ARBA00009695"/>
    </source>
</evidence>
<dbReference type="GO" id="GO:0005737">
    <property type="term" value="C:cytoplasm"/>
    <property type="evidence" value="ECO:0007669"/>
    <property type="project" value="UniProtKB-SubCell"/>
</dbReference>
<dbReference type="PANTHER" id="PTHR33602">
    <property type="entry name" value="REGULATORY PROTEIN RECX FAMILY PROTEIN"/>
    <property type="match status" value="1"/>
</dbReference>
<organism evidence="7 8">
    <name type="scientific">Gordonibacter urolithinfaciens</name>
    <dbReference type="NCBI Taxonomy" id="1335613"/>
    <lineage>
        <taxon>Bacteria</taxon>
        <taxon>Bacillati</taxon>
        <taxon>Actinomycetota</taxon>
        <taxon>Coriobacteriia</taxon>
        <taxon>Eggerthellales</taxon>
        <taxon>Eggerthellaceae</taxon>
        <taxon>Gordonibacter</taxon>
    </lineage>
</organism>
<evidence type="ECO:0000259" key="6">
    <source>
        <dbReference type="Pfam" id="PF02631"/>
    </source>
</evidence>
<dbReference type="Pfam" id="PF02631">
    <property type="entry name" value="RecX_HTH2"/>
    <property type="match status" value="1"/>
</dbReference>
<comment type="subcellular location">
    <subcellularLocation>
        <location evidence="1">Cytoplasm</location>
    </subcellularLocation>
</comment>
<dbReference type="InterPro" id="IPR053924">
    <property type="entry name" value="RecX_HTH_2nd"/>
</dbReference>
<evidence type="ECO:0000313" key="7">
    <source>
        <dbReference type="EMBL" id="MVN14579.1"/>
    </source>
</evidence>
<dbReference type="InterPro" id="IPR036388">
    <property type="entry name" value="WH-like_DNA-bd_sf"/>
</dbReference>
<dbReference type="Proteomes" id="UP000468327">
    <property type="component" value="Unassembled WGS sequence"/>
</dbReference>
<dbReference type="InterPro" id="IPR003783">
    <property type="entry name" value="Regulatory_RecX"/>
</dbReference>
<feature type="region of interest" description="Disordered" evidence="5">
    <location>
        <begin position="19"/>
        <end position="60"/>
    </location>
</feature>
<evidence type="ECO:0000256" key="5">
    <source>
        <dbReference type="SAM" id="MobiDB-lite"/>
    </source>
</evidence>
<feature type="region of interest" description="Disordered" evidence="5">
    <location>
        <begin position="79"/>
        <end position="116"/>
    </location>
</feature>
<evidence type="ECO:0000256" key="4">
    <source>
        <dbReference type="ARBA" id="ARBA00022490"/>
    </source>
</evidence>
<comment type="caution">
    <text evidence="7">The sequence shown here is derived from an EMBL/GenBank/DDBJ whole genome shotgun (WGS) entry which is preliminary data.</text>
</comment>
<keyword evidence="8" id="KW-1185">Reference proteome</keyword>
<evidence type="ECO:0000313" key="8">
    <source>
        <dbReference type="Proteomes" id="UP000468327"/>
    </source>
</evidence>
<evidence type="ECO:0000256" key="1">
    <source>
        <dbReference type="ARBA" id="ARBA00004496"/>
    </source>
</evidence>
<dbReference type="GO" id="GO:0006282">
    <property type="term" value="P:regulation of DNA repair"/>
    <property type="evidence" value="ECO:0007669"/>
    <property type="project" value="InterPro"/>
</dbReference>
<name>A0A6N8IF90_9ACTN</name>